<evidence type="ECO:0000256" key="9">
    <source>
        <dbReference type="ARBA" id="ARBA00049088"/>
    </source>
</evidence>
<comment type="catalytic activity">
    <reaction evidence="8">
        <text>formate(in) + H(+)(in) = formate(out) + H(+)(out)</text>
        <dbReference type="Rhea" id="RHEA:80887"/>
        <dbReference type="ChEBI" id="CHEBI:15378"/>
        <dbReference type="ChEBI" id="CHEBI:15740"/>
    </reaction>
</comment>
<keyword evidence="3 11" id="KW-0812">Transmembrane</keyword>
<dbReference type="InterPro" id="IPR000292">
    <property type="entry name" value="For/NO2_transpt"/>
</dbReference>
<evidence type="ECO:0000313" key="12">
    <source>
        <dbReference type="EMBL" id="EJK77895.1"/>
    </source>
</evidence>
<evidence type="ECO:0000256" key="7">
    <source>
        <dbReference type="ARBA" id="ARBA00047693"/>
    </source>
</evidence>
<evidence type="ECO:0000256" key="3">
    <source>
        <dbReference type="ARBA" id="ARBA00022692"/>
    </source>
</evidence>
<keyword evidence="13" id="KW-1185">Reference proteome</keyword>
<evidence type="ECO:0000256" key="10">
    <source>
        <dbReference type="ARBA" id="ARBA00049660"/>
    </source>
</evidence>
<dbReference type="PANTHER" id="PTHR30520:SF6">
    <property type="entry name" value="FORMATE_NITRATE FAMILY TRANSPORTER (EUROFUNG)"/>
    <property type="match status" value="1"/>
</dbReference>
<accession>K0TJP3</accession>
<dbReference type="Gene3D" id="1.20.1080.10">
    <property type="entry name" value="Glycerol uptake facilitator protein"/>
    <property type="match status" value="1"/>
</dbReference>
<evidence type="ECO:0000256" key="8">
    <source>
        <dbReference type="ARBA" id="ARBA00049016"/>
    </source>
</evidence>
<evidence type="ECO:0000256" key="4">
    <source>
        <dbReference type="ARBA" id="ARBA00022989"/>
    </source>
</evidence>
<organism evidence="12 13">
    <name type="scientific">Thalassiosira oceanica</name>
    <name type="common">Marine diatom</name>
    <dbReference type="NCBI Taxonomy" id="159749"/>
    <lineage>
        <taxon>Eukaryota</taxon>
        <taxon>Sar</taxon>
        <taxon>Stramenopiles</taxon>
        <taxon>Ochrophyta</taxon>
        <taxon>Bacillariophyta</taxon>
        <taxon>Coscinodiscophyceae</taxon>
        <taxon>Thalassiosirophycidae</taxon>
        <taxon>Thalassiosirales</taxon>
        <taxon>Thalassiosiraceae</taxon>
        <taxon>Thalassiosira</taxon>
    </lineage>
</organism>
<proteinExistence type="inferred from homology"/>
<dbReference type="GO" id="GO:0015499">
    <property type="term" value="F:formate transmembrane transporter activity"/>
    <property type="evidence" value="ECO:0007669"/>
    <property type="project" value="TreeGrafter"/>
</dbReference>
<dbReference type="InterPro" id="IPR023271">
    <property type="entry name" value="Aquaporin-like"/>
</dbReference>
<sequence length="164" mass="17187">MEGKTSKANLVKNWVASYAGNFVGSLLLAYLAFKSGTLGNAPASVAIATAKCGLPFSTAFVRGILCNWLVCMAVYMASGCASLIGKMVAVWFPISAFVAMGFDHSVANMFIIPLGMLRGADVSVSDFLLKNLLPVTLGNIVGGALCVMGLYGSTFGNWGKKKDE</sequence>
<comment type="catalytic activity">
    <reaction evidence="9">
        <text>acetate(out) + H(+)(out) = acetate(in) + H(+)(in)</text>
        <dbReference type="Rhea" id="RHEA:71803"/>
        <dbReference type="ChEBI" id="CHEBI:15378"/>
        <dbReference type="ChEBI" id="CHEBI:30089"/>
    </reaction>
</comment>
<evidence type="ECO:0000256" key="2">
    <source>
        <dbReference type="ARBA" id="ARBA00011255"/>
    </source>
</evidence>
<evidence type="ECO:0000256" key="11">
    <source>
        <dbReference type="SAM" id="Phobius"/>
    </source>
</evidence>
<dbReference type="Proteomes" id="UP000266841">
    <property type="component" value="Unassembled WGS sequence"/>
</dbReference>
<feature type="transmembrane region" description="Helical" evidence="11">
    <location>
        <begin position="14"/>
        <end position="33"/>
    </location>
</feature>
<dbReference type="AlphaFoldDB" id="K0TJP3"/>
<dbReference type="GO" id="GO:0005886">
    <property type="term" value="C:plasma membrane"/>
    <property type="evidence" value="ECO:0007669"/>
    <property type="project" value="UniProtKB-SubCell"/>
</dbReference>
<comment type="catalytic activity">
    <reaction evidence="6">
        <text>(S)-lactate(in) + H(+)(in) = (S)-lactate(out) + H(+)(out)</text>
        <dbReference type="Rhea" id="RHEA:29415"/>
        <dbReference type="ChEBI" id="CHEBI:15378"/>
        <dbReference type="ChEBI" id="CHEBI:16651"/>
    </reaction>
</comment>
<reference evidence="12 13" key="1">
    <citation type="journal article" date="2012" name="Genome Biol.">
        <title>Genome and low-iron response of an oceanic diatom adapted to chronic iron limitation.</title>
        <authorList>
            <person name="Lommer M."/>
            <person name="Specht M."/>
            <person name="Roy A.S."/>
            <person name="Kraemer L."/>
            <person name="Andreson R."/>
            <person name="Gutowska M.A."/>
            <person name="Wolf J."/>
            <person name="Bergner S.V."/>
            <person name="Schilhabel M.B."/>
            <person name="Klostermeier U.C."/>
            <person name="Beiko R.G."/>
            <person name="Rosenstiel P."/>
            <person name="Hippler M."/>
            <person name="Laroche J."/>
        </authorList>
    </citation>
    <scope>NUCLEOTIDE SEQUENCE [LARGE SCALE GENOMIC DNA]</scope>
    <source>
        <strain evidence="12 13">CCMP1005</strain>
    </source>
</reference>
<keyword evidence="4 11" id="KW-1133">Transmembrane helix</keyword>
<comment type="caution">
    <text evidence="12">The sequence shown here is derived from an EMBL/GenBank/DDBJ whole genome shotgun (WGS) entry which is preliminary data.</text>
</comment>
<dbReference type="OrthoDB" id="4829at2759"/>
<protein>
    <recommendedName>
        <fullName evidence="14">Formate/nitrite transporter</fullName>
    </recommendedName>
</protein>
<evidence type="ECO:0000256" key="6">
    <source>
        <dbReference type="ARBA" id="ARBA00034245"/>
    </source>
</evidence>
<comment type="similarity">
    <text evidence="10">Belongs to the FNT transporter (TC 1.A.16) family.</text>
</comment>
<evidence type="ECO:0000256" key="1">
    <source>
        <dbReference type="ARBA" id="ARBA00004651"/>
    </source>
</evidence>
<comment type="catalytic activity">
    <reaction evidence="7">
        <text>pyruvate(out) + H(+)(out) = pyruvate(in) + H(+)(in)</text>
        <dbReference type="Rhea" id="RHEA:64720"/>
        <dbReference type="ChEBI" id="CHEBI:15361"/>
        <dbReference type="ChEBI" id="CHEBI:15378"/>
    </reaction>
</comment>
<feature type="transmembrane region" description="Helical" evidence="11">
    <location>
        <begin position="53"/>
        <end position="76"/>
    </location>
</feature>
<keyword evidence="5 11" id="KW-0472">Membrane</keyword>
<dbReference type="PANTHER" id="PTHR30520">
    <property type="entry name" value="FORMATE TRANSPORTER-RELATED"/>
    <property type="match status" value="1"/>
</dbReference>
<comment type="subcellular location">
    <subcellularLocation>
        <location evidence="1">Cell membrane</location>
        <topology evidence="1">Multi-pass membrane protein</topology>
    </subcellularLocation>
</comment>
<gene>
    <name evidence="12" type="ORF">THAOC_00240</name>
</gene>
<feature type="transmembrane region" description="Helical" evidence="11">
    <location>
        <begin position="132"/>
        <end position="152"/>
    </location>
</feature>
<feature type="transmembrane region" description="Helical" evidence="11">
    <location>
        <begin position="88"/>
        <end position="112"/>
    </location>
</feature>
<comment type="subunit">
    <text evidence="2">Homopentamer.</text>
</comment>
<dbReference type="eggNOG" id="ENOG502QUGF">
    <property type="taxonomic scope" value="Eukaryota"/>
</dbReference>
<dbReference type="Pfam" id="PF01226">
    <property type="entry name" value="Form_Nir_trans"/>
    <property type="match status" value="1"/>
</dbReference>
<evidence type="ECO:0000313" key="13">
    <source>
        <dbReference type="Proteomes" id="UP000266841"/>
    </source>
</evidence>
<name>K0TJP3_THAOC</name>
<evidence type="ECO:0008006" key="14">
    <source>
        <dbReference type="Google" id="ProtNLM"/>
    </source>
</evidence>
<evidence type="ECO:0000256" key="5">
    <source>
        <dbReference type="ARBA" id="ARBA00023136"/>
    </source>
</evidence>
<dbReference type="EMBL" id="AGNL01000279">
    <property type="protein sequence ID" value="EJK77895.1"/>
    <property type="molecule type" value="Genomic_DNA"/>
</dbReference>